<proteinExistence type="inferred from homology"/>
<evidence type="ECO:0000256" key="1">
    <source>
        <dbReference type="ARBA" id="ARBA00022722"/>
    </source>
</evidence>
<evidence type="ECO:0000256" key="8">
    <source>
        <dbReference type="ARBA" id="ARBA00023125"/>
    </source>
</evidence>
<evidence type="ECO:0000256" key="3">
    <source>
        <dbReference type="ARBA" id="ARBA00022763"/>
    </source>
</evidence>
<reference evidence="13" key="1">
    <citation type="submission" date="2016-09" db="EMBL/GenBank/DDBJ databases">
        <authorList>
            <person name="Varghese N."/>
            <person name="Submissions S."/>
        </authorList>
    </citation>
    <scope>NUCLEOTIDE SEQUENCE [LARGE SCALE GENOMIC DNA]</scope>
    <source>
        <strain evidence="13">ANC 4422</strain>
    </source>
</reference>
<dbReference type="GO" id="GO:0000724">
    <property type="term" value="P:double-strand break repair via homologous recombination"/>
    <property type="evidence" value="ECO:0007669"/>
    <property type="project" value="UniProtKB-UniRule"/>
</dbReference>
<dbReference type="InterPro" id="IPR041500">
    <property type="entry name" value="RecC_C"/>
</dbReference>
<keyword evidence="5 10" id="KW-0347">Helicase</keyword>
<keyword evidence="7 10" id="KW-0067">ATP-binding</keyword>
<evidence type="ECO:0000256" key="10">
    <source>
        <dbReference type="HAMAP-Rule" id="MF_01486"/>
    </source>
</evidence>
<dbReference type="SUPFAM" id="SSF52980">
    <property type="entry name" value="Restriction endonuclease-like"/>
    <property type="match status" value="1"/>
</dbReference>
<dbReference type="AlphaFoldDB" id="A0A1G6GH02"/>
<dbReference type="EMBL" id="FMYL01000001">
    <property type="protein sequence ID" value="SDB81312.1"/>
    <property type="molecule type" value="Genomic_DNA"/>
</dbReference>
<keyword evidence="3 10" id="KW-0227">DNA damage</keyword>
<dbReference type="GO" id="GO:0003677">
    <property type="term" value="F:DNA binding"/>
    <property type="evidence" value="ECO:0007669"/>
    <property type="project" value="UniProtKB-UniRule"/>
</dbReference>
<dbReference type="Pfam" id="PF04257">
    <property type="entry name" value="Exonuc_V_gamma"/>
    <property type="match status" value="1"/>
</dbReference>
<sequence>MAIHVCQSQKLEVLAQILLAQVNQPSENLLSALQSQHFIVPNPAIEHWLTQYIAQQHGISANHVFHHRIQAFQWFIYQHVLTNKDQVRQANLPRLVMKWRIYTVLSQLSEQGIKLSKDHPMYAFLQRIEDSASHLTDTKQKQQKKQSMWYWVAENVSKLFSHYMAYRGHCNQDHGGMPCSCTHNWLAKWGKGQHLNIETLISSEQQVSLYNLEQASALEAWQSWLWQHIFHDDFLNIQAIDDAFWQRLDDMTALERSEALPQQVIVFTLLDLPPIQLHFLRRLAHYIDITIYHYNPSQEYWADSVDPKWKKSYDAKVQQRFIEKNQQQGKAVSDEDLAHFLNSFNQHFDAESRESRHPLLTRFGKQARDHFSLLAGLSSGEEGEWADVFIDIDTDNLLHQLQADILYLMEPEANSYVLDEHDQSIQIHVCHTTLRQLEVLKTQLLTWLVEKDPTQPRRLDDILILTPALAEIEPLVRSVFAPMPNHQGKLQDDYLPIKMAGVMQFDLNNAWQAVLGRITLPEGRFQYHDFSDWLSLLATQRFYDLDHQAVERILQLLERAGFKRGLDATHLQRTLLANDTDYRYTFKFALDRLVKGVAVPEHVMVLDGLSIEDLMPEDFALVGVLIQIYQDFNQRRDWLYSEQSAQTTVEQWLFKLLDEVTAFEKQGETVLRSVKEVIQKQIRMLTLTANYEQRHAKTDDLAALSDLTLPLASVIQEISSSIESHVEQAIPSGAITFSEIGQIRPLPYRLVVLLNLDSGIFPSQQRHIPFDLMQVLRPILGDRSRLEDDQGAFLDALLLAKDALWLFYNGFDANGGDVRPPSAVLQELIDHLQLIVAVPEQPMPLDDRGLEVAPHLRPLYQLHHLQPFDLEYFSQTQPLQYKNQWFDVASQLQKNTVKRPAWVDTAVNTSAKTLRVIEQQQWLSDVTFPAQLYLKSLGVANLRFIDEIQDNEPLLLDGLGRYQIRDFLQQQQHLPDVDLLMDCLPVGKVQHSAWQQAQQAHEDVLTELKRYAPEPTKTTQDTLCVEEGLYIRIRIAEKGAQQWLSLQASSARAERCIKVWLEYLLWLSYLDLADEGTDLKRVVVFSNHTMICQGVSSKQAKAYLADWWQAWHVAQQTPLVLPAALLLKPIEDSKALTWQQVDEHDVLDEKSMQLLLKVWENQYEYGAFSVSEDKASQYHQDWEFILQQQDRTALLQDACLTWSYRLYAPIYTQYVELCNHA</sequence>
<dbReference type="InterPro" id="IPR006697">
    <property type="entry name" value="RecC"/>
</dbReference>
<dbReference type="Proteomes" id="UP000242501">
    <property type="component" value="Unassembled WGS sequence"/>
</dbReference>
<keyword evidence="4 10" id="KW-0378">Hydrolase</keyword>
<dbReference type="SUPFAM" id="SSF52540">
    <property type="entry name" value="P-loop containing nucleoside triphosphate hydrolases"/>
    <property type="match status" value="2"/>
</dbReference>
<evidence type="ECO:0000259" key="11">
    <source>
        <dbReference type="Pfam" id="PF17946"/>
    </source>
</evidence>
<dbReference type="RefSeq" id="WP_092746397.1">
    <property type="nucleotide sequence ID" value="NZ_FMYL01000001.1"/>
</dbReference>
<dbReference type="GO" id="GO:0008854">
    <property type="term" value="F:exodeoxyribonuclease V activity"/>
    <property type="evidence" value="ECO:0007669"/>
    <property type="project" value="InterPro"/>
</dbReference>
<evidence type="ECO:0000256" key="2">
    <source>
        <dbReference type="ARBA" id="ARBA00022741"/>
    </source>
</evidence>
<protein>
    <recommendedName>
        <fullName evidence="10">RecBCD enzyme subunit RecC</fullName>
    </recommendedName>
    <alternativeName>
        <fullName evidence="10">Exonuclease V subunit RecC</fullName>
        <shortName evidence="10">ExoV subunit RecC</shortName>
    </alternativeName>
    <alternativeName>
        <fullName evidence="10">Helicase/nuclease RecBCD subunit RecC</fullName>
    </alternativeName>
</protein>
<dbReference type="GO" id="GO:0005524">
    <property type="term" value="F:ATP binding"/>
    <property type="evidence" value="ECO:0007669"/>
    <property type="project" value="UniProtKB-UniRule"/>
</dbReference>
<comment type="similarity">
    <text evidence="10">Belongs to the RecC family.</text>
</comment>
<keyword evidence="1 10" id="KW-0540">Nuclease</keyword>
<evidence type="ECO:0000256" key="7">
    <source>
        <dbReference type="ARBA" id="ARBA00022840"/>
    </source>
</evidence>
<dbReference type="InterPro" id="IPR027417">
    <property type="entry name" value="P-loop_NTPase"/>
</dbReference>
<dbReference type="PANTHER" id="PTHR30591">
    <property type="entry name" value="RECBCD ENZYME SUBUNIT RECC"/>
    <property type="match status" value="1"/>
</dbReference>
<gene>
    <name evidence="10" type="primary">recC</name>
    <name evidence="12" type="ORF">SAMN05421733_101122</name>
</gene>
<name>A0A1G6GH02_9GAMM</name>
<keyword evidence="2 10" id="KW-0547">Nucleotide-binding</keyword>
<evidence type="ECO:0000256" key="6">
    <source>
        <dbReference type="ARBA" id="ARBA00022839"/>
    </source>
</evidence>
<evidence type="ECO:0000256" key="4">
    <source>
        <dbReference type="ARBA" id="ARBA00022801"/>
    </source>
</evidence>
<dbReference type="HAMAP" id="MF_01486">
    <property type="entry name" value="RecC"/>
    <property type="match status" value="1"/>
</dbReference>
<keyword evidence="6 10" id="KW-0269">Exonuclease</keyword>
<accession>A0A1G6GH02</accession>
<comment type="miscellaneous">
    <text evidence="10">In the RecBCD complex, RecB has a slow 3'-5' helicase, an exonuclease activity and loads RecA onto ssDNA, RecD has a fast 5'-3' helicase activity, while RecC stimulates the ATPase and processivity of the RecB helicase and contributes to recognition of the Chi site.</text>
</comment>
<evidence type="ECO:0000256" key="9">
    <source>
        <dbReference type="ARBA" id="ARBA00023204"/>
    </source>
</evidence>
<comment type="subunit">
    <text evidence="10">Heterotrimer of RecB, RecC and RecD. All subunits contribute to DNA-binding.</text>
</comment>
<evidence type="ECO:0000313" key="12">
    <source>
        <dbReference type="EMBL" id="SDB81312.1"/>
    </source>
</evidence>
<dbReference type="Gene3D" id="3.40.50.300">
    <property type="entry name" value="P-loop containing nucleotide triphosphate hydrolases"/>
    <property type="match status" value="2"/>
</dbReference>
<dbReference type="OrthoDB" id="9762834at2"/>
<dbReference type="PANTHER" id="PTHR30591:SF1">
    <property type="entry name" value="RECBCD ENZYME SUBUNIT RECC"/>
    <property type="match status" value="1"/>
</dbReference>
<dbReference type="InterPro" id="IPR011335">
    <property type="entry name" value="Restrct_endonuc-II-like"/>
</dbReference>
<keyword evidence="8 10" id="KW-0238">DNA-binding</keyword>
<evidence type="ECO:0000313" key="13">
    <source>
        <dbReference type="Proteomes" id="UP000242501"/>
    </source>
</evidence>
<evidence type="ECO:0000256" key="5">
    <source>
        <dbReference type="ARBA" id="ARBA00022806"/>
    </source>
</evidence>
<dbReference type="GO" id="GO:0009338">
    <property type="term" value="C:exodeoxyribonuclease V complex"/>
    <property type="evidence" value="ECO:0007669"/>
    <property type="project" value="InterPro"/>
</dbReference>
<keyword evidence="13" id="KW-1185">Reference proteome</keyword>
<dbReference type="GO" id="GO:0003678">
    <property type="term" value="F:DNA helicase activity"/>
    <property type="evidence" value="ECO:0007669"/>
    <property type="project" value="UniProtKB-UniRule"/>
</dbReference>
<dbReference type="Gene3D" id="3.40.50.10930">
    <property type="match status" value="2"/>
</dbReference>
<dbReference type="Pfam" id="PF17946">
    <property type="entry name" value="RecC_C"/>
    <property type="match status" value="1"/>
</dbReference>
<dbReference type="STRING" id="1219383.SAMN05421733_101122"/>
<dbReference type="PIRSF" id="PIRSF000980">
    <property type="entry name" value="RecC"/>
    <property type="match status" value="1"/>
</dbReference>
<feature type="domain" description="RecC C-terminal" evidence="11">
    <location>
        <begin position="917"/>
        <end position="1124"/>
    </location>
</feature>
<organism evidence="12 13">
    <name type="scientific">Acinetobacter boissieri</name>
    <dbReference type="NCBI Taxonomy" id="1219383"/>
    <lineage>
        <taxon>Bacteria</taxon>
        <taxon>Pseudomonadati</taxon>
        <taxon>Pseudomonadota</taxon>
        <taxon>Gammaproteobacteria</taxon>
        <taxon>Moraxellales</taxon>
        <taxon>Moraxellaceae</taxon>
        <taxon>Acinetobacter</taxon>
    </lineage>
</organism>
<comment type="function">
    <text evidence="10">A helicase/nuclease that prepares dsDNA breaks (DSB) for recombinational DNA repair. Binds to DSBs and unwinds DNA via a highly rapid and processive ATP-dependent bidirectional helicase activity. Unwinds dsDNA until it encounters a Chi (crossover hotspot instigator) sequence from the 3' direction. Cuts ssDNA a few nucleotides 3' to the Chi site. The properties and activities of the enzyme are changed at Chi. The Chi-altered holoenzyme produces a long 3'-ssDNA overhang and facilitates RecA-binding to the ssDNA for homologous DNA recombination and repair. Holoenzyme degrades any linearized DNA that is unable to undergo homologous recombination. In the holoenzyme this subunit recognizes the wild-type Chi sequence, and when added to isolated RecB increases its ATP-dependent helicase processivity.</text>
</comment>
<keyword evidence="9 10" id="KW-0234">DNA repair</keyword>